<dbReference type="EMBL" id="MSJM01000013">
    <property type="protein sequence ID" value="OLF46947.1"/>
    <property type="molecule type" value="Genomic_DNA"/>
</dbReference>
<dbReference type="PANTHER" id="PTHR21039">
    <property type="entry name" value="HISTIDINOL PHOSPHATASE-RELATED"/>
    <property type="match status" value="1"/>
</dbReference>
<keyword evidence="1 2" id="KW-0378">Hydrolase</keyword>
<dbReference type="InterPro" id="IPR016195">
    <property type="entry name" value="Pol/histidinol_Pase-like"/>
</dbReference>
<dbReference type="InterPro" id="IPR010140">
    <property type="entry name" value="Histidinol_P_phosphatase_HisJ"/>
</dbReference>
<gene>
    <name evidence="3" type="ORF">BU202_10145</name>
</gene>
<dbReference type="EC" id="3.1.3.15" evidence="2"/>
<keyword evidence="2" id="KW-0028">Amino-acid biosynthesis</keyword>
<dbReference type="PANTHER" id="PTHR21039:SF0">
    <property type="entry name" value="HISTIDINOL-PHOSPHATASE"/>
    <property type="match status" value="1"/>
</dbReference>
<evidence type="ECO:0000313" key="4">
    <source>
        <dbReference type="Proteomes" id="UP000186890"/>
    </source>
</evidence>
<keyword evidence="4" id="KW-1185">Reference proteome</keyword>
<proteinExistence type="inferred from homology"/>
<comment type="similarity">
    <text evidence="2">Belongs to the PHP hydrolase family. HisK subfamily.</text>
</comment>
<reference evidence="4" key="1">
    <citation type="submission" date="2016-12" db="EMBL/GenBank/DDBJ databases">
        <authorList>
            <person name="Gulvik C.A."/>
        </authorList>
    </citation>
    <scope>NUCLEOTIDE SEQUENCE [LARGE SCALE GENOMIC DNA]</scope>
    <source>
        <strain evidence="4">NED12-00049-6B</strain>
    </source>
</reference>
<name>A0A1Q8E575_9STRE</name>
<sequence length="246" mass="29249">MRDNHLHTYFSYDTEARFEDYLAIYEGEIVTTEHFDLSNPYLGGPRDDVPDYQAYSEQIERLNRQYGNRIKKGIEIGYYAPREADTLAYLEGKDFDLKLLSVHHNGCFDYLEDEVLSLDRKEHIVSYLKEIEKAIEAIPADVLAHFDYGFRKLSLTVDELREFEPNLRSLFQKMLDHHLAFELNSKSMYLYDNEALYHYALSILKEMGCRRYSIGSDGHFQKHFRLHFDRMEQILDEYGIQKEWLV</sequence>
<dbReference type="OrthoDB" id="9775255at2"/>
<dbReference type="AlphaFoldDB" id="A0A1Q8E575"/>
<organism evidence="3 4">
    <name type="scientific">Streptococcus cuniculi</name>
    <dbReference type="NCBI Taxonomy" id="1432788"/>
    <lineage>
        <taxon>Bacteria</taxon>
        <taxon>Bacillati</taxon>
        <taxon>Bacillota</taxon>
        <taxon>Bacilli</taxon>
        <taxon>Lactobacillales</taxon>
        <taxon>Streptococcaceae</taxon>
        <taxon>Streptococcus</taxon>
    </lineage>
</organism>
<keyword evidence="2" id="KW-0368">Histidine biosynthesis</keyword>
<dbReference type="SUPFAM" id="SSF89550">
    <property type="entry name" value="PHP domain-like"/>
    <property type="match status" value="1"/>
</dbReference>
<dbReference type="Proteomes" id="UP000186890">
    <property type="component" value="Unassembled WGS sequence"/>
</dbReference>
<dbReference type="GO" id="GO:0005737">
    <property type="term" value="C:cytoplasm"/>
    <property type="evidence" value="ECO:0007669"/>
    <property type="project" value="TreeGrafter"/>
</dbReference>
<dbReference type="Gene3D" id="3.20.20.140">
    <property type="entry name" value="Metal-dependent hydrolases"/>
    <property type="match status" value="1"/>
</dbReference>
<comment type="caution">
    <text evidence="3">The sequence shown here is derived from an EMBL/GenBank/DDBJ whole genome shotgun (WGS) entry which is preliminary data.</text>
</comment>
<evidence type="ECO:0000256" key="1">
    <source>
        <dbReference type="ARBA" id="ARBA00022801"/>
    </source>
</evidence>
<dbReference type="RefSeq" id="WP_075105646.1">
    <property type="nucleotide sequence ID" value="NZ_MSJM01000013.1"/>
</dbReference>
<dbReference type="NCBIfam" id="NF005597">
    <property type="entry name" value="PRK07329.1"/>
    <property type="match status" value="1"/>
</dbReference>
<comment type="catalytic activity">
    <reaction evidence="2">
        <text>L-histidinol phosphate + H2O = L-histidinol + phosphate</text>
        <dbReference type="Rhea" id="RHEA:14465"/>
        <dbReference type="ChEBI" id="CHEBI:15377"/>
        <dbReference type="ChEBI" id="CHEBI:43474"/>
        <dbReference type="ChEBI" id="CHEBI:57699"/>
        <dbReference type="ChEBI" id="CHEBI:57980"/>
        <dbReference type="EC" id="3.1.3.15"/>
    </reaction>
</comment>
<dbReference type="UniPathway" id="UPA00031">
    <property type="reaction ID" value="UER00013"/>
</dbReference>
<dbReference type="GO" id="GO:0004401">
    <property type="term" value="F:histidinol-phosphatase activity"/>
    <property type="evidence" value="ECO:0007669"/>
    <property type="project" value="UniProtKB-UniRule"/>
</dbReference>
<accession>A0A1Q8E575</accession>
<comment type="pathway">
    <text evidence="2">Amino-acid biosynthesis; L-histidine biosynthesis; L-histidine from 5-phospho-alpha-D-ribose 1-diphosphate: step 8/9.</text>
</comment>
<dbReference type="GO" id="GO:0000105">
    <property type="term" value="P:L-histidine biosynthetic process"/>
    <property type="evidence" value="ECO:0007669"/>
    <property type="project" value="UniProtKB-UniRule"/>
</dbReference>
<evidence type="ECO:0000256" key="2">
    <source>
        <dbReference type="RuleBase" id="RU366003"/>
    </source>
</evidence>
<evidence type="ECO:0000313" key="3">
    <source>
        <dbReference type="EMBL" id="OLF46947.1"/>
    </source>
</evidence>
<protein>
    <recommendedName>
        <fullName evidence="2">Histidinol-phosphatase</fullName>
        <shortName evidence="2">HolPase</shortName>
        <ecNumber evidence="2">3.1.3.15</ecNumber>
    </recommendedName>
</protein>